<dbReference type="PANTHER" id="PTHR12708:SF0">
    <property type="entry name" value="DNA POLYMERASE EPSILON SUBUNIT 2"/>
    <property type="match status" value="1"/>
</dbReference>
<dbReference type="OMA" id="KNQAEMG"/>
<dbReference type="GO" id="GO:0008622">
    <property type="term" value="C:epsilon DNA polymerase complex"/>
    <property type="evidence" value="ECO:0007669"/>
    <property type="project" value="InterPro"/>
</dbReference>
<sequence length="131" mass="14551">MATPSAATRKKLQRKFRLRGFTLKVDALEEAAAFLARFPDAEDDALDLLLDELDKEPRNFSLPLSSILDRDAVRRVVALLVEAEEAVDAASPAATSARSALRVVDSFVVPRFHYDPIKKVFYEYVDAASPL</sequence>
<evidence type="ECO:0000313" key="1">
    <source>
        <dbReference type="EMBL" id="EEC83699.1"/>
    </source>
</evidence>
<evidence type="ECO:0000313" key="2">
    <source>
        <dbReference type="Proteomes" id="UP000007015"/>
    </source>
</evidence>
<dbReference type="GO" id="GO:0042276">
    <property type="term" value="P:error-prone translesion synthesis"/>
    <property type="evidence" value="ECO:0007669"/>
    <property type="project" value="TreeGrafter"/>
</dbReference>
<dbReference type="Proteomes" id="UP000007015">
    <property type="component" value="Chromosome 8"/>
</dbReference>
<gene>
    <name evidence="1" type="ORF">OsI_29518</name>
</gene>
<dbReference type="FunFam" id="1.10.8.60:FF:000104">
    <property type="entry name" value="DNA polymerase epsilon subunit"/>
    <property type="match status" value="1"/>
</dbReference>
<proteinExistence type="predicted"/>
<reference evidence="1 2" key="1">
    <citation type="journal article" date="2005" name="PLoS Biol.">
        <title>The genomes of Oryza sativa: a history of duplications.</title>
        <authorList>
            <person name="Yu J."/>
            <person name="Wang J."/>
            <person name="Lin W."/>
            <person name="Li S."/>
            <person name="Li H."/>
            <person name="Zhou J."/>
            <person name="Ni P."/>
            <person name="Dong W."/>
            <person name="Hu S."/>
            <person name="Zeng C."/>
            <person name="Zhang J."/>
            <person name="Zhang Y."/>
            <person name="Li R."/>
            <person name="Xu Z."/>
            <person name="Li S."/>
            <person name="Li X."/>
            <person name="Zheng H."/>
            <person name="Cong L."/>
            <person name="Lin L."/>
            <person name="Yin J."/>
            <person name="Geng J."/>
            <person name="Li G."/>
            <person name="Shi J."/>
            <person name="Liu J."/>
            <person name="Lv H."/>
            <person name="Li J."/>
            <person name="Wang J."/>
            <person name="Deng Y."/>
            <person name="Ran L."/>
            <person name="Shi X."/>
            <person name="Wang X."/>
            <person name="Wu Q."/>
            <person name="Li C."/>
            <person name="Ren X."/>
            <person name="Wang J."/>
            <person name="Wang X."/>
            <person name="Li D."/>
            <person name="Liu D."/>
            <person name="Zhang X."/>
            <person name="Ji Z."/>
            <person name="Zhao W."/>
            <person name="Sun Y."/>
            <person name="Zhang Z."/>
            <person name="Bao J."/>
            <person name="Han Y."/>
            <person name="Dong L."/>
            <person name="Ji J."/>
            <person name="Chen P."/>
            <person name="Wu S."/>
            <person name="Liu J."/>
            <person name="Xiao Y."/>
            <person name="Bu D."/>
            <person name="Tan J."/>
            <person name="Yang L."/>
            <person name="Ye C."/>
            <person name="Zhang J."/>
            <person name="Xu J."/>
            <person name="Zhou Y."/>
            <person name="Yu Y."/>
            <person name="Zhang B."/>
            <person name="Zhuang S."/>
            <person name="Wei H."/>
            <person name="Liu B."/>
            <person name="Lei M."/>
            <person name="Yu H."/>
            <person name="Li Y."/>
            <person name="Xu H."/>
            <person name="Wei S."/>
            <person name="He X."/>
            <person name="Fang L."/>
            <person name="Zhang Z."/>
            <person name="Zhang Y."/>
            <person name="Huang X."/>
            <person name="Su Z."/>
            <person name="Tong W."/>
            <person name="Li J."/>
            <person name="Tong Z."/>
            <person name="Li S."/>
            <person name="Ye J."/>
            <person name="Wang L."/>
            <person name="Fang L."/>
            <person name="Lei T."/>
            <person name="Chen C."/>
            <person name="Chen H."/>
            <person name="Xu Z."/>
            <person name="Li H."/>
            <person name="Huang H."/>
            <person name="Zhang F."/>
            <person name="Xu H."/>
            <person name="Li N."/>
            <person name="Zhao C."/>
            <person name="Li S."/>
            <person name="Dong L."/>
            <person name="Huang Y."/>
            <person name="Li L."/>
            <person name="Xi Y."/>
            <person name="Qi Q."/>
            <person name="Li W."/>
            <person name="Zhang B."/>
            <person name="Hu W."/>
            <person name="Zhang Y."/>
            <person name="Tian X."/>
            <person name="Jiao Y."/>
            <person name="Liang X."/>
            <person name="Jin J."/>
            <person name="Gao L."/>
            <person name="Zheng W."/>
            <person name="Hao B."/>
            <person name="Liu S."/>
            <person name="Wang W."/>
            <person name="Yuan L."/>
            <person name="Cao M."/>
            <person name="McDermott J."/>
            <person name="Samudrala R."/>
            <person name="Wang J."/>
            <person name="Wong G.K."/>
            <person name="Yang H."/>
        </authorList>
    </citation>
    <scope>NUCLEOTIDE SEQUENCE [LARGE SCALE GENOMIC DNA]</scope>
    <source>
        <strain evidence="2">cv. 93-11</strain>
    </source>
</reference>
<organism evidence="1 2">
    <name type="scientific">Oryza sativa subsp. indica</name>
    <name type="common">Rice</name>
    <dbReference type="NCBI Taxonomy" id="39946"/>
    <lineage>
        <taxon>Eukaryota</taxon>
        <taxon>Viridiplantae</taxon>
        <taxon>Streptophyta</taxon>
        <taxon>Embryophyta</taxon>
        <taxon>Tracheophyta</taxon>
        <taxon>Spermatophyta</taxon>
        <taxon>Magnoliopsida</taxon>
        <taxon>Liliopsida</taxon>
        <taxon>Poales</taxon>
        <taxon>Poaceae</taxon>
        <taxon>BOP clade</taxon>
        <taxon>Oryzoideae</taxon>
        <taxon>Oryzeae</taxon>
        <taxon>Oryzinae</taxon>
        <taxon>Oryza</taxon>
        <taxon>Oryza sativa</taxon>
    </lineage>
</organism>
<dbReference type="EMBL" id="CM000133">
    <property type="protein sequence ID" value="EEC83699.1"/>
    <property type="molecule type" value="Genomic_DNA"/>
</dbReference>
<dbReference type="Gene3D" id="1.10.8.60">
    <property type="match status" value="1"/>
</dbReference>
<dbReference type="AlphaFoldDB" id="B8BBI7"/>
<dbReference type="HOGENOM" id="CLU_158929_0_0_1"/>
<dbReference type="PANTHER" id="PTHR12708">
    <property type="entry name" value="DNA POLYMERASE EPSILON SUBUNIT B"/>
    <property type="match status" value="1"/>
</dbReference>
<name>B8BBI7_ORYSI</name>
<protein>
    <submittedName>
        <fullName evidence="1">Uncharacterized protein</fullName>
    </submittedName>
</protein>
<dbReference type="GO" id="GO:0003677">
    <property type="term" value="F:DNA binding"/>
    <property type="evidence" value="ECO:0007669"/>
    <property type="project" value="InterPro"/>
</dbReference>
<accession>B8BBI7</accession>
<dbReference type="InterPro" id="IPR016266">
    <property type="entry name" value="POLE2"/>
</dbReference>
<dbReference type="GO" id="GO:0006261">
    <property type="term" value="P:DNA-templated DNA replication"/>
    <property type="evidence" value="ECO:0007669"/>
    <property type="project" value="InterPro"/>
</dbReference>
<keyword evidence="2" id="KW-1185">Reference proteome</keyword>
<dbReference type="STRING" id="39946.B8BBI7"/>
<dbReference type="Gramene" id="BGIOSGA028810-TA">
    <property type="protein sequence ID" value="BGIOSGA028810-PA"/>
    <property type="gene ID" value="BGIOSGA028810"/>
</dbReference>